<keyword evidence="1" id="KW-0732">Signal</keyword>
<gene>
    <name evidence="2" type="ORF">PCON_03658</name>
</gene>
<accession>U4KUL5</accession>
<protein>
    <submittedName>
        <fullName evidence="2">Uncharacterized protein</fullName>
    </submittedName>
</protein>
<feature type="chain" id="PRO_5004650764" evidence="1">
    <location>
        <begin position="19"/>
        <end position="314"/>
    </location>
</feature>
<dbReference type="EMBL" id="HF935217">
    <property type="protein sequence ID" value="CCX04767.1"/>
    <property type="molecule type" value="Genomic_DNA"/>
</dbReference>
<organism evidence="2 3">
    <name type="scientific">Pyronema omphalodes (strain CBS 100304)</name>
    <name type="common">Pyronema confluens</name>
    <dbReference type="NCBI Taxonomy" id="1076935"/>
    <lineage>
        <taxon>Eukaryota</taxon>
        <taxon>Fungi</taxon>
        <taxon>Dikarya</taxon>
        <taxon>Ascomycota</taxon>
        <taxon>Pezizomycotina</taxon>
        <taxon>Pezizomycetes</taxon>
        <taxon>Pezizales</taxon>
        <taxon>Pyronemataceae</taxon>
        <taxon>Pyronema</taxon>
    </lineage>
</organism>
<evidence type="ECO:0000313" key="3">
    <source>
        <dbReference type="Proteomes" id="UP000018144"/>
    </source>
</evidence>
<sequence>MLTSLLLHLLHLIPCVKKPQICSRLKYAETHPNSNFKEDLPASSLTQPNYRVEAQRNPRITLNVHEVTCDENPDIQPESLLWRIISKKGLLAHARIFNVDMRSDAQYSSSSNDASAELSALIDNVFPSQKNTNHSRQLASENFDKMRGVHVPPAWDRDEILAEVRRHQPKVDADSAPAMSSEDTSISPGAADTTFENWAVDHLESYLALVQEYPATKSFLRAEDDIQLHEILLEHEPNRYMFGKALHAAARDLAREFVLARKGVNDYNRENVIVGICHRGLLDGIFLPAKSTMLLYVSFAAENEAHCDGGHSRS</sequence>
<reference evidence="2 3" key="1">
    <citation type="journal article" date="2013" name="PLoS Genet.">
        <title>The genome and development-dependent transcriptomes of Pyronema confluens: a window into fungal evolution.</title>
        <authorList>
            <person name="Traeger S."/>
            <person name="Altegoer F."/>
            <person name="Freitag M."/>
            <person name="Gabaldon T."/>
            <person name="Kempken F."/>
            <person name="Kumar A."/>
            <person name="Marcet-Houben M."/>
            <person name="Poggeler S."/>
            <person name="Stajich J.E."/>
            <person name="Nowrousian M."/>
        </authorList>
    </citation>
    <scope>NUCLEOTIDE SEQUENCE [LARGE SCALE GENOMIC DNA]</scope>
    <source>
        <strain evidence="3">CBS 100304</strain>
        <tissue evidence="2">Vegetative mycelium</tissue>
    </source>
</reference>
<dbReference type="Proteomes" id="UP000018144">
    <property type="component" value="Unassembled WGS sequence"/>
</dbReference>
<name>U4KUL5_PYROM</name>
<evidence type="ECO:0000313" key="2">
    <source>
        <dbReference type="EMBL" id="CCX04767.1"/>
    </source>
</evidence>
<keyword evidence="3" id="KW-1185">Reference proteome</keyword>
<feature type="signal peptide" evidence="1">
    <location>
        <begin position="1"/>
        <end position="18"/>
    </location>
</feature>
<proteinExistence type="predicted"/>
<dbReference type="AlphaFoldDB" id="U4KUL5"/>
<evidence type="ECO:0000256" key="1">
    <source>
        <dbReference type="SAM" id="SignalP"/>
    </source>
</evidence>